<feature type="transmembrane region" description="Helical" evidence="1">
    <location>
        <begin position="232"/>
        <end position="251"/>
    </location>
</feature>
<feature type="transmembrane region" description="Helical" evidence="1">
    <location>
        <begin position="84"/>
        <end position="106"/>
    </location>
</feature>
<sequence>MRKNVFILQIMNIIAYIGMVAINILANVIPIGGNTTGEVAEMYPNLFTPANITFSIWGVIYILLGGFVIYQGRDLFSNKKKNQYFVDQISWWFVVSCAANFSWILAWHYREIPISVILMLVLLFSLLKIYQNLNVGRVVVPKRIRFFVHAPFQIYLGWITIATIANFTTLFVYLGWDGFGASAVIWTISMLIIGTLITRYVLVNKRDTLYSLVILWSYLGIVIKRLGAEVRYSSIIVTAILCMAVIVFYLTPREGREIN</sequence>
<keyword evidence="1" id="KW-0812">Transmembrane</keyword>
<dbReference type="PANTHER" id="PTHR33802:SF1">
    <property type="entry name" value="XK-RELATED PROTEIN"/>
    <property type="match status" value="1"/>
</dbReference>
<feature type="transmembrane region" description="Helical" evidence="1">
    <location>
        <begin position="12"/>
        <end position="32"/>
    </location>
</feature>
<feature type="transmembrane region" description="Helical" evidence="1">
    <location>
        <begin position="112"/>
        <end position="131"/>
    </location>
</feature>
<dbReference type="InterPro" id="IPR038330">
    <property type="entry name" value="TspO/MBR-related_sf"/>
</dbReference>
<gene>
    <name evidence="2" type="ORF">JOC73_002945</name>
</gene>
<feature type="transmembrane region" description="Helical" evidence="1">
    <location>
        <begin position="152"/>
        <end position="173"/>
    </location>
</feature>
<organism evidence="2 3">
    <name type="scientific">Alkaliphilus hydrothermalis</name>
    <dbReference type="NCBI Taxonomy" id="1482730"/>
    <lineage>
        <taxon>Bacteria</taxon>
        <taxon>Bacillati</taxon>
        <taxon>Bacillota</taxon>
        <taxon>Clostridia</taxon>
        <taxon>Peptostreptococcales</taxon>
        <taxon>Natronincolaceae</taxon>
        <taxon>Alkaliphilus</taxon>
    </lineage>
</organism>
<feature type="transmembrane region" description="Helical" evidence="1">
    <location>
        <begin position="179"/>
        <end position="202"/>
    </location>
</feature>
<dbReference type="EMBL" id="JAFBEE010000033">
    <property type="protein sequence ID" value="MBM7616363.1"/>
    <property type="molecule type" value="Genomic_DNA"/>
</dbReference>
<evidence type="ECO:0008006" key="4">
    <source>
        <dbReference type="Google" id="ProtNLM"/>
    </source>
</evidence>
<dbReference type="RefSeq" id="WP_204404500.1">
    <property type="nucleotide sequence ID" value="NZ_JAFBEE010000033.1"/>
</dbReference>
<dbReference type="PANTHER" id="PTHR33802">
    <property type="entry name" value="SI:CH211-161H7.5-RELATED"/>
    <property type="match status" value="1"/>
</dbReference>
<evidence type="ECO:0000256" key="1">
    <source>
        <dbReference type="SAM" id="Phobius"/>
    </source>
</evidence>
<accession>A0ABS2NTU4</accession>
<reference evidence="2 3" key="1">
    <citation type="submission" date="2021-01" db="EMBL/GenBank/DDBJ databases">
        <title>Genomic Encyclopedia of Type Strains, Phase IV (KMG-IV): sequencing the most valuable type-strain genomes for metagenomic binning, comparative biology and taxonomic classification.</title>
        <authorList>
            <person name="Goeker M."/>
        </authorList>
    </citation>
    <scope>NUCLEOTIDE SEQUENCE [LARGE SCALE GENOMIC DNA]</scope>
    <source>
        <strain evidence="2 3">DSM 25890</strain>
    </source>
</reference>
<dbReference type="Gene3D" id="1.20.1260.100">
    <property type="entry name" value="TspO/MBR protein"/>
    <property type="match status" value="1"/>
</dbReference>
<keyword evidence="1" id="KW-1133">Transmembrane helix</keyword>
<name>A0ABS2NTU4_9FIRM</name>
<dbReference type="Proteomes" id="UP001314796">
    <property type="component" value="Unassembled WGS sequence"/>
</dbReference>
<feature type="transmembrane region" description="Helical" evidence="1">
    <location>
        <begin position="209"/>
        <end position="226"/>
    </location>
</feature>
<keyword evidence="3" id="KW-1185">Reference proteome</keyword>
<evidence type="ECO:0000313" key="3">
    <source>
        <dbReference type="Proteomes" id="UP001314796"/>
    </source>
</evidence>
<protein>
    <recommendedName>
        <fullName evidence="4">Tryptophan-rich sensory protein</fullName>
    </recommendedName>
</protein>
<comment type="caution">
    <text evidence="2">The sequence shown here is derived from an EMBL/GenBank/DDBJ whole genome shotgun (WGS) entry which is preliminary data.</text>
</comment>
<feature type="transmembrane region" description="Helical" evidence="1">
    <location>
        <begin position="52"/>
        <end position="72"/>
    </location>
</feature>
<keyword evidence="1" id="KW-0472">Membrane</keyword>
<proteinExistence type="predicted"/>
<evidence type="ECO:0000313" key="2">
    <source>
        <dbReference type="EMBL" id="MBM7616363.1"/>
    </source>
</evidence>